<gene>
    <name evidence="1" type="ORF">Ae201684_009916</name>
</gene>
<evidence type="ECO:0000313" key="1">
    <source>
        <dbReference type="EMBL" id="KAF0733094.1"/>
    </source>
</evidence>
<keyword evidence="2" id="KW-1185">Reference proteome</keyword>
<name>A0A6G0WZY5_9STRA</name>
<comment type="caution">
    <text evidence="1">The sequence shown here is derived from an EMBL/GenBank/DDBJ whole genome shotgun (WGS) entry which is preliminary data.</text>
</comment>
<reference evidence="1 2" key="1">
    <citation type="submission" date="2019-07" db="EMBL/GenBank/DDBJ databases">
        <title>Genomics analysis of Aphanomyces spp. identifies a new class of oomycete effector associated with host adaptation.</title>
        <authorList>
            <person name="Gaulin E."/>
        </authorList>
    </citation>
    <scope>NUCLEOTIDE SEQUENCE [LARGE SCALE GENOMIC DNA]</scope>
    <source>
        <strain evidence="1 2">ATCC 201684</strain>
    </source>
</reference>
<dbReference type="EMBL" id="VJMJ01000126">
    <property type="protein sequence ID" value="KAF0733094.1"/>
    <property type="molecule type" value="Genomic_DNA"/>
</dbReference>
<evidence type="ECO:0008006" key="3">
    <source>
        <dbReference type="Google" id="ProtNLM"/>
    </source>
</evidence>
<protein>
    <recommendedName>
        <fullName evidence="3">HAT C-terminal dimerisation domain-containing protein</fullName>
    </recommendedName>
</protein>
<dbReference type="PANTHER" id="PTHR40866:SF1">
    <property type="entry name" value="BED-TYPE DOMAIN-CONTAINING PROTEIN"/>
    <property type="match status" value="1"/>
</dbReference>
<proteinExistence type="predicted"/>
<dbReference type="AlphaFoldDB" id="A0A6G0WZY5"/>
<sequence>MRKLKTVKRVAKLKTHGCKYKPVQLHELRWSGVYAMLQRYEDFRPYLHLFENDAEPDRDLNDDVGQDDVRRIPLVDLLPSASEQLSINQLLREMATFDAITILLQQKNLIMSTVRDMFDFAMEDYPSLKNYIGPNAKIVADPAFESALVKPETGTALSSVEREAARRLRRNSDLVQMIETASDVVLNGRKRAAIDLDNEIKKRARSRVNTIQPYGDVSWIPPTSVIVERFFSGVKCMIGYLRKSMDTTTLEVIMYLKLNWDLVSLGNVSEAIKLSKATEKDSPTA</sequence>
<dbReference type="PANTHER" id="PTHR40866">
    <property type="entry name" value="BED-TYPE DOMAIN-CONTAINING PROTEIN"/>
    <property type="match status" value="1"/>
</dbReference>
<evidence type="ECO:0000313" key="2">
    <source>
        <dbReference type="Proteomes" id="UP000481153"/>
    </source>
</evidence>
<organism evidence="1 2">
    <name type="scientific">Aphanomyces euteiches</name>
    <dbReference type="NCBI Taxonomy" id="100861"/>
    <lineage>
        <taxon>Eukaryota</taxon>
        <taxon>Sar</taxon>
        <taxon>Stramenopiles</taxon>
        <taxon>Oomycota</taxon>
        <taxon>Saprolegniomycetes</taxon>
        <taxon>Saprolegniales</taxon>
        <taxon>Verrucalvaceae</taxon>
        <taxon>Aphanomyces</taxon>
    </lineage>
</organism>
<dbReference type="Proteomes" id="UP000481153">
    <property type="component" value="Unassembled WGS sequence"/>
</dbReference>
<accession>A0A6G0WZY5</accession>
<dbReference type="VEuPathDB" id="FungiDB:AeMF1_019117"/>